<dbReference type="PANTHER" id="PTHR14269">
    <property type="entry name" value="CDP-DIACYLGLYCEROL--GLYCEROL-3-PHOSPHATE 3-PHOSPHATIDYLTRANSFERASE-RELATED"/>
    <property type="match status" value="1"/>
</dbReference>
<dbReference type="KEGG" id="fsl:EJO69_00985"/>
<comment type="similarity">
    <text evidence="2 11">Belongs to the CDP-alcohol phosphatidyltransferase class-I family.</text>
</comment>
<feature type="transmembrane region" description="Helical" evidence="12">
    <location>
        <begin position="12"/>
        <end position="34"/>
    </location>
</feature>
<evidence type="ECO:0000256" key="8">
    <source>
        <dbReference type="ARBA" id="ARBA00023136"/>
    </source>
</evidence>
<feature type="transmembrane region" description="Helical" evidence="12">
    <location>
        <begin position="98"/>
        <end position="117"/>
    </location>
</feature>
<evidence type="ECO:0000256" key="12">
    <source>
        <dbReference type="SAM" id="Phobius"/>
    </source>
</evidence>
<accession>A0A3Q8WTQ4</accession>
<comment type="subcellular location">
    <subcellularLocation>
        <location evidence="1">Membrane</location>
        <topology evidence="1">Multi-pass membrane protein</topology>
    </subcellularLocation>
</comment>
<protein>
    <submittedName>
        <fullName evidence="13">CDP-alcohol phosphatidyltransferase family protein</fullName>
    </submittedName>
</protein>
<dbReference type="InterPro" id="IPR004570">
    <property type="entry name" value="Phosphatidylglycerol_P_synth"/>
</dbReference>
<keyword evidence="10" id="KW-1208">Phospholipid metabolism</keyword>
<dbReference type="InterPro" id="IPR050324">
    <property type="entry name" value="CDP-alcohol_PTase-I"/>
</dbReference>
<evidence type="ECO:0000256" key="7">
    <source>
        <dbReference type="ARBA" id="ARBA00023098"/>
    </source>
</evidence>
<keyword evidence="3" id="KW-0444">Lipid biosynthesis</keyword>
<dbReference type="PIRSF" id="PIRSF000847">
    <property type="entry name" value="Phos_ph_gly_syn"/>
    <property type="match status" value="1"/>
</dbReference>
<keyword evidence="5 12" id="KW-0812">Transmembrane</keyword>
<dbReference type="InterPro" id="IPR048254">
    <property type="entry name" value="CDP_ALCOHOL_P_TRANSF_CS"/>
</dbReference>
<keyword evidence="9" id="KW-0594">Phospholipid biosynthesis</keyword>
<sequence length="192" mass="20870">MTPGRFSRSEWLTIPNAITVARMLLLVPIAHLLITDQLPILTAVLLAIFGMTDWVDGYIARRFNQVSRVGEILDPIADRVGVAAIAIVLVTSHYLPDWIAYCIVLTDLALAAVYLLFRARHRPPVSPLGKTRTAVLMAGLPLTVFGRIPGLEAIAIVGVLFASLGAILHAITGLTYAWAIYTQSRTGTDQRA</sequence>
<evidence type="ECO:0000256" key="11">
    <source>
        <dbReference type="RuleBase" id="RU003750"/>
    </source>
</evidence>
<proteinExistence type="inferred from homology"/>
<feature type="transmembrane region" description="Helical" evidence="12">
    <location>
        <begin position="154"/>
        <end position="181"/>
    </location>
</feature>
<evidence type="ECO:0000256" key="4">
    <source>
        <dbReference type="ARBA" id="ARBA00022679"/>
    </source>
</evidence>
<evidence type="ECO:0000256" key="1">
    <source>
        <dbReference type="ARBA" id="ARBA00004141"/>
    </source>
</evidence>
<evidence type="ECO:0000256" key="6">
    <source>
        <dbReference type="ARBA" id="ARBA00022989"/>
    </source>
</evidence>
<feature type="transmembrane region" description="Helical" evidence="12">
    <location>
        <begin position="129"/>
        <end position="148"/>
    </location>
</feature>
<dbReference type="OrthoDB" id="9796672at2"/>
<dbReference type="RefSeq" id="WP_126038013.1">
    <property type="nucleotide sequence ID" value="NZ_CP034438.1"/>
</dbReference>
<dbReference type="PANTHER" id="PTHR14269:SF11">
    <property type="entry name" value="CDP-DIACYLGLYCEROL--GLYCEROL-3-PHOSPHATE 3-PHOSPHATIDYLTRANSFERASE"/>
    <property type="match status" value="1"/>
</dbReference>
<dbReference type="GO" id="GO:0016020">
    <property type="term" value="C:membrane"/>
    <property type="evidence" value="ECO:0007669"/>
    <property type="project" value="UniProtKB-SubCell"/>
</dbReference>
<evidence type="ECO:0000256" key="10">
    <source>
        <dbReference type="ARBA" id="ARBA00023264"/>
    </source>
</evidence>
<keyword evidence="6 12" id="KW-1133">Transmembrane helix</keyword>
<organism evidence="13 14">
    <name type="scientific">Flaviflexus salsibiostraticola</name>
    <dbReference type="NCBI Taxonomy" id="1282737"/>
    <lineage>
        <taxon>Bacteria</taxon>
        <taxon>Bacillati</taxon>
        <taxon>Actinomycetota</taxon>
        <taxon>Actinomycetes</taxon>
        <taxon>Actinomycetales</taxon>
        <taxon>Actinomycetaceae</taxon>
        <taxon>Flaviflexus</taxon>
    </lineage>
</organism>
<feature type="transmembrane region" description="Helical" evidence="12">
    <location>
        <begin position="40"/>
        <end position="60"/>
    </location>
</feature>
<keyword evidence="7" id="KW-0443">Lipid metabolism</keyword>
<dbReference type="InterPro" id="IPR000462">
    <property type="entry name" value="CDP-OH_P_trans"/>
</dbReference>
<evidence type="ECO:0000256" key="2">
    <source>
        <dbReference type="ARBA" id="ARBA00010441"/>
    </source>
</evidence>
<dbReference type="PROSITE" id="PS00379">
    <property type="entry name" value="CDP_ALCOHOL_P_TRANSF"/>
    <property type="match status" value="1"/>
</dbReference>
<evidence type="ECO:0000256" key="9">
    <source>
        <dbReference type="ARBA" id="ARBA00023209"/>
    </source>
</evidence>
<dbReference type="AlphaFoldDB" id="A0A3Q8WTQ4"/>
<evidence type="ECO:0000313" key="13">
    <source>
        <dbReference type="EMBL" id="AZN29028.1"/>
    </source>
</evidence>
<dbReference type="EMBL" id="CP034438">
    <property type="protein sequence ID" value="AZN29028.1"/>
    <property type="molecule type" value="Genomic_DNA"/>
</dbReference>
<dbReference type="Pfam" id="PF01066">
    <property type="entry name" value="CDP-OH_P_transf"/>
    <property type="match status" value="1"/>
</dbReference>
<name>A0A3Q8WTQ4_9ACTO</name>
<evidence type="ECO:0000313" key="14">
    <source>
        <dbReference type="Proteomes" id="UP000270021"/>
    </source>
</evidence>
<dbReference type="UniPathway" id="UPA00085"/>
<evidence type="ECO:0000256" key="3">
    <source>
        <dbReference type="ARBA" id="ARBA00022516"/>
    </source>
</evidence>
<keyword evidence="14" id="KW-1185">Reference proteome</keyword>
<dbReference type="InterPro" id="IPR043130">
    <property type="entry name" value="CDP-OH_PTrfase_TM_dom"/>
</dbReference>
<keyword evidence="4 11" id="KW-0808">Transferase</keyword>
<evidence type="ECO:0000256" key="5">
    <source>
        <dbReference type="ARBA" id="ARBA00022692"/>
    </source>
</evidence>
<dbReference type="Gene3D" id="1.20.120.1760">
    <property type="match status" value="1"/>
</dbReference>
<gene>
    <name evidence="13" type="ORF">EJO69_00985</name>
</gene>
<dbReference type="GO" id="GO:0046474">
    <property type="term" value="P:glycerophospholipid biosynthetic process"/>
    <property type="evidence" value="ECO:0007669"/>
    <property type="project" value="TreeGrafter"/>
</dbReference>
<keyword evidence="8 12" id="KW-0472">Membrane</keyword>
<dbReference type="GO" id="GO:0008444">
    <property type="term" value="F:CDP-diacylglycerol-glycerol-3-phosphate 3-phosphatidyltransferase activity"/>
    <property type="evidence" value="ECO:0007669"/>
    <property type="project" value="InterPro"/>
</dbReference>
<dbReference type="Proteomes" id="UP000270021">
    <property type="component" value="Chromosome"/>
</dbReference>
<reference evidence="13 14" key="1">
    <citation type="submission" date="2018-12" db="EMBL/GenBank/DDBJ databases">
        <title>Complete genome sequence of Flaviflexus salsibiostraticola KCTC 33148.</title>
        <authorList>
            <person name="Bae J.-W."/>
        </authorList>
    </citation>
    <scope>NUCLEOTIDE SEQUENCE [LARGE SCALE GENOMIC DNA]</scope>
    <source>
        <strain evidence="13 14">KCTC 33148</strain>
    </source>
</reference>